<dbReference type="Proteomes" id="UP000288805">
    <property type="component" value="Unassembled WGS sequence"/>
</dbReference>
<evidence type="ECO:0000259" key="2">
    <source>
        <dbReference type="SMART" id="SM00856"/>
    </source>
</evidence>
<dbReference type="FunFam" id="1.20.140.40:FF:000001">
    <property type="entry name" value="Pectinesterase"/>
    <property type="match status" value="1"/>
</dbReference>
<keyword evidence="1" id="KW-0472">Membrane</keyword>
<reference evidence="3 4" key="1">
    <citation type="journal article" date="2018" name="PLoS Genet.">
        <title>Population sequencing reveals clonal diversity and ancestral inbreeding in the grapevine cultivar Chardonnay.</title>
        <authorList>
            <person name="Roach M.J."/>
            <person name="Johnson D.L."/>
            <person name="Bohlmann J."/>
            <person name="van Vuuren H.J."/>
            <person name="Jones S.J."/>
            <person name="Pretorius I.S."/>
            <person name="Schmidt S.A."/>
            <person name="Borneman A.R."/>
        </authorList>
    </citation>
    <scope>NUCLEOTIDE SEQUENCE [LARGE SCALE GENOMIC DNA]</scope>
    <source>
        <strain evidence="4">cv. Chardonnay</strain>
        <tissue evidence="3">Leaf</tissue>
    </source>
</reference>
<name>A0A438BNI7_VITVI</name>
<feature type="domain" description="Pectinesterase inhibitor" evidence="2">
    <location>
        <begin position="97"/>
        <end position="248"/>
    </location>
</feature>
<protein>
    <submittedName>
        <fullName evidence="3">Putative pectinesterase/pectinesterase inhibitor 21</fullName>
    </submittedName>
</protein>
<gene>
    <name evidence="3" type="primary">PME21_1</name>
    <name evidence="3" type="ORF">CK203_082404</name>
</gene>
<dbReference type="SMART" id="SM00856">
    <property type="entry name" value="PMEI"/>
    <property type="match status" value="1"/>
</dbReference>
<dbReference type="AlphaFoldDB" id="A0A438BNI7"/>
<keyword evidence="1" id="KW-0812">Transmembrane</keyword>
<sequence>MEKASCSPRLLAPEVAEKGGNSLFPLNLSLRLLVGEEAVWLQSPVGERGINKGTKMIGKAVVSGISLILVVGVIIGIVSVTRPHGSDRNDGNTNMSSSMKAVASVCATADYKDACMQTLSPVAKNGSATPKDYIQAAVQVTMKEIKSSMNLSEKLVQATNDSRTQMALGDCKDLLQFAIDELQESFSSVGESDLQTLDQLSTEIMNWLSAVVSYQQTCLDGVIEPRFQTAMQKGLLNATQLTSNALAIVSDISQILTKFNVSLDLKPTPEGFSEKLTYLAMMGIPPGSQPRTESFWLYMTTAG</sequence>
<dbReference type="Pfam" id="PF04043">
    <property type="entry name" value="PMEI"/>
    <property type="match status" value="1"/>
</dbReference>
<evidence type="ECO:0000313" key="4">
    <source>
        <dbReference type="Proteomes" id="UP000288805"/>
    </source>
</evidence>
<accession>A0A438BNI7</accession>
<dbReference type="PANTHER" id="PTHR31707">
    <property type="entry name" value="PECTINESTERASE"/>
    <property type="match status" value="1"/>
</dbReference>
<dbReference type="SUPFAM" id="SSF101148">
    <property type="entry name" value="Plant invertase/pectin methylesterase inhibitor"/>
    <property type="match status" value="1"/>
</dbReference>
<proteinExistence type="predicted"/>
<dbReference type="Gene3D" id="1.20.140.40">
    <property type="entry name" value="Invertase/pectin methylesterase inhibitor family protein"/>
    <property type="match status" value="1"/>
</dbReference>
<evidence type="ECO:0000313" key="3">
    <source>
        <dbReference type="EMBL" id="RVW12534.1"/>
    </source>
</evidence>
<dbReference type="InterPro" id="IPR006501">
    <property type="entry name" value="Pectinesterase_inhib_dom"/>
</dbReference>
<dbReference type="GO" id="GO:0004857">
    <property type="term" value="F:enzyme inhibitor activity"/>
    <property type="evidence" value="ECO:0007669"/>
    <property type="project" value="InterPro"/>
</dbReference>
<organism evidence="3 4">
    <name type="scientific">Vitis vinifera</name>
    <name type="common">Grape</name>
    <dbReference type="NCBI Taxonomy" id="29760"/>
    <lineage>
        <taxon>Eukaryota</taxon>
        <taxon>Viridiplantae</taxon>
        <taxon>Streptophyta</taxon>
        <taxon>Embryophyta</taxon>
        <taxon>Tracheophyta</taxon>
        <taxon>Spermatophyta</taxon>
        <taxon>Magnoliopsida</taxon>
        <taxon>eudicotyledons</taxon>
        <taxon>Gunneridae</taxon>
        <taxon>Pentapetalae</taxon>
        <taxon>rosids</taxon>
        <taxon>Vitales</taxon>
        <taxon>Vitaceae</taxon>
        <taxon>Viteae</taxon>
        <taxon>Vitis</taxon>
    </lineage>
</organism>
<evidence type="ECO:0000256" key="1">
    <source>
        <dbReference type="SAM" id="Phobius"/>
    </source>
</evidence>
<comment type="caution">
    <text evidence="3">The sequence shown here is derived from an EMBL/GenBank/DDBJ whole genome shotgun (WGS) entry which is preliminary data.</text>
</comment>
<dbReference type="InterPro" id="IPR035513">
    <property type="entry name" value="Invertase/methylesterase_inhib"/>
</dbReference>
<keyword evidence="1" id="KW-1133">Transmembrane helix</keyword>
<dbReference type="EMBL" id="QGNW01002702">
    <property type="protein sequence ID" value="RVW12534.1"/>
    <property type="molecule type" value="Genomic_DNA"/>
</dbReference>
<dbReference type="NCBIfam" id="TIGR01614">
    <property type="entry name" value="PME_inhib"/>
    <property type="match status" value="1"/>
</dbReference>
<feature type="transmembrane region" description="Helical" evidence="1">
    <location>
        <begin position="60"/>
        <end position="80"/>
    </location>
</feature>
<dbReference type="CDD" id="cd15798">
    <property type="entry name" value="PMEI-like_3"/>
    <property type="match status" value="1"/>
</dbReference>